<keyword evidence="5" id="KW-0663">Pyridoxal phosphate</keyword>
<dbReference type="AlphaFoldDB" id="A0A2P6MP71"/>
<dbReference type="CDD" id="cd00610">
    <property type="entry name" value="OAT_like"/>
    <property type="match status" value="1"/>
</dbReference>
<dbReference type="FunFam" id="3.40.640.10:FF:000013">
    <property type="entry name" value="4-aminobutyrate aminotransferase"/>
    <property type="match status" value="1"/>
</dbReference>
<accession>A0A2P6MP71</accession>
<dbReference type="OrthoDB" id="10261433at2759"/>
<dbReference type="Proteomes" id="UP000241769">
    <property type="component" value="Unassembled WGS sequence"/>
</dbReference>
<name>A0A2P6MP71_9EUKA</name>
<dbReference type="PANTHER" id="PTHR11986">
    <property type="entry name" value="AMINOTRANSFERASE CLASS III"/>
    <property type="match status" value="1"/>
</dbReference>
<evidence type="ECO:0000256" key="1">
    <source>
        <dbReference type="ARBA" id="ARBA00001933"/>
    </source>
</evidence>
<dbReference type="InParanoid" id="A0A2P6MP71"/>
<comment type="cofactor">
    <cofactor evidence="1">
        <name>pyridoxal 5'-phosphate</name>
        <dbReference type="ChEBI" id="CHEBI:597326"/>
    </cofactor>
</comment>
<evidence type="ECO:0000313" key="6">
    <source>
        <dbReference type="EMBL" id="PRP73501.1"/>
    </source>
</evidence>
<dbReference type="GO" id="GO:0042802">
    <property type="term" value="F:identical protein binding"/>
    <property type="evidence" value="ECO:0007669"/>
    <property type="project" value="TreeGrafter"/>
</dbReference>
<dbReference type="EMBL" id="MDYQ01000599">
    <property type="protein sequence ID" value="PRP73501.1"/>
    <property type="molecule type" value="Genomic_DNA"/>
</dbReference>
<dbReference type="FunCoup" id="A0A2P6MP71">
    <property type="interactions" value="85"/>
</dbReference>
<evidence type="ECO:0000256" key="2">
    <source>
        <dbReference type="ARBA" id="ARBA00008954"/>
    </source>
</evidence>
<dbReference type="STRING" id="1890364.A0A2P6MP71"/>
<dbReference type="PANTHER" id="PTHR11986:SF58">
    <property type="entry name" value="LEUCINE_METHIONINE RACEMASE"/>
    <property type="match status" value="1"/>
</dbReference>
<dbReference type="PROSITE" id="PS00600">
    <property type="entry name" value="AA_TRANSFER_CLASS_3"/>
    <property type="match status" value="1"/>
</dbReference>
<dbReference type="InterPro" id="IPR015424">
    <property type="entry name" value="PyrdxlP-dep_Trfase"/>
</dbReference>
<reference evidence="6 7" key="1">
    <citation type="journal article" date="2018" name="Genome Biol. Evol.">
        <title>Multiple Roots of Fruiting Body Formation in Amoebozoa.</title>
        <authorList>
            <person name="Hillmann F."/>
            <person name="Forbes G."/>
            <person name="Novohradska S."/>
            <person name="Ferling I."/>
            <person name="Riege K."/>
            <person name="Groth M."/>
            <person name="Westermann M."/>
            <person name="Marz M."/>
            <person name="Spaller T."/>
            <person name="Winckler T."/>
            <person name="Schaap P."/>
            <person name="Glockner G."/>
        </authorList>
    </citation>
    <scope>NUCLEOTIDE SEQUENCE [LARGE SCALE GENOMIC DNA]</scope>
    <source>
        <strain evidence="6 7">Jena</strain>
    </source>
</reference>
<dbReference type="Gene3D" id="3.40.640.10">
    <property type="entry name" value="Type I PLP-dependent aspartate aminotransferase-like (Major domain)"/>
    <property type="match status" value="1"/>
</dbReference>
<gene>
    <name evidence="6" type="ORF">PROFUN_02510</name>
</gene>
<organism evidence="6 7">
    <name type="scientific">Planoprotostelium fungivorum</name>
    <dbReference type="NCBI Taxonomy" id="1890364"/>
    <lineage>
        <taxon>Eukaryota</taxon>
        <taxon>Amoebozoa</taxon>
        <taxon>Evosea</taxon>
        <taxon>Variosea</taxon>
        <taxon>Cavosteliida</taxon>
        <taxon>Cavosteliaceae</taxon>
        <taxon>Planoprotostelium</taxon>
    </lineage>
</organism>
<dbReference type="InterPro" id="IPR015422">
    <property type="entry name" value="PyrdxlP-dep_Trfase_small"/>
</dbReference>
<proteinExistence type="inferred from homology"/>
<protein>
    <recommendedName>
        <fullName evidence="8">4-aminobutyrate aminotransferase</fullName>
    </recommendedName>
</protein>
<dbReference type="InterPro" id="IPR015421">
    <property type="entry name" value="PyrdxlP-dep_Trfase_major"/>
</dbReference>
<evidence type="ECO:0000256" key="5">
    <source>
        <dbReference type="ARBA" id="ARBA00022898"/>
    </source>
</evidence>
<dbReference type="GO" id="GO:0030170">
    <property type="term" value="F:pyridoxal phosphate binding"/>
    <property type="evidence" value="ECO:0007669"/>
    <property type="project" value="InterPro"/>
</dbReference>
<sequence length="802" mass="89388">MFANALHRFTLSRSLMAVTQRRHQSVVSLHRNRGQIPCPEWWHPLDAHKETELYAYGSSWTQKGESYLVRSRDQLGVELRQMPGIPPEWLVGNDLEEWTRHLISPETGSHVYLLGVRVESVEMVKAFLPSIEPDAVAVESDHLRFPAANRETFGQSDGENEPSEYVHAHDIVNQIRYTSFWLIDHPSGWTLWLRNRPLREKLMKHLPHRLEPQESLSTHPAAVRHLTEQRNANMVLALRNIPGEVVVGIVGASHLKEIEDVWHKSEGELISLLPPVVDYSLDELEEFKKEQKYARYKRATLYVVVSSDTATGIIMLSATLKRAHLQRLPNVAPKRCLSGSLASNRHNLRHFDFPISDLEYAQKHLSPGVGKMTNLEIEKGRGAWVWTTDGKKYLDLTSGIGVTNTGHCHPKIVQAAQDQVAKMIHAQVNIVYHRPMLDLIKRLETIMPAGLDRFFFWNSGSEAVEAAVKLARHYTKKQNIISFKGGYHGRTFGAMALTTSKTIYRAGYGPLMGGVFHTPYPYCKQCPVSIATDGKYNVDNCCNNPLLELEQLFKMGSAPSETAAVIIEPVLGEGGYVTPPQGFLKALKDLCHKNNVLLIADEVQSGFGRTGKFFAVEHYDVVPDILIFAKGIASGFPLSGIASTYDIMASQPAGSMGGTYAGNAVSCAVACATIDAMKEEKMLENTQIRGEQLMSGLRSLQKKYDVISDVRGLGLMVGVEFNPKKTDVTKIADAISKECYNRNMLLLTTSIFETLRFIPPLNVTGEEIDTALDIFERSLETVLHKGKATGEGAKVVEPRASD</sequence>
<comment type="caution">
    <text evidence="6">The sequence shown here is derived from an EMBL/GenBank/DDBJ whole genome shotgun (WGS) entry which is preliminary data.</text>
</comment>
<evidence type="ECO:0000313" key="7">
    <source>
        <dbReference type="Proteomes" id="UP000241769"/>
    </source>
</evidence>
<evidence type="ECO:0008006" key="8">
    <source>
        <dbReference type="Google" id="ProtNLM"/>
    </source>
</evidence>
<evidence type="ECO:0000256" key="4">
    <source>
        <dbReference type="ARBA" id="ARBA00022679"/>
    </source>
</evidence>
<keyword evidence="7" id="KW-1185">Reference proteome</keyword>
<dbReference type="SUPFAM" id="SSF53383">
    <property type="entry name" value="PLP-dependent transferases"/>
    <property type="match status" value="1"/>
</dbReference>
<dbReference type="Gene3D" id="3.90.1150.10">
    <property type="entry name" value="Aspartate Aminotransferase, domain 1"/>
    <property type="match status" value="1"/>
</dbReference>
<keyword evidence="4" id="KW-0808">Transferase</keyword>
<dbReference type="Pfam" id="PF00202">
    <property type="entry name" value="Aminotran_3"/>
    <property type="match status" value="1"/>
</dbReference>
<comment type="similarity">
    <text evidence="2">Belongs to the class-III pyridoxal-phosphate-dependent aminotransferase family.</text>
</comment>
<dbReference type="InterPro" id="IPR005814">
    <property type="entry name" value="Aminotrans_3"/>
</dbReference>
<keyword evidence="3" id="KW-0032">Aminotransferase</keyword>
<dbReference type="InterPro" id="IPR049704">
    <property type="entry name" value="Aminotrans_3_PPA_site"/>
</dbReference>
<evidence type="ECO:0000256" key="3">
    <source>
        <dbReference type="ARBA" id="ARBA00022576"/>
    </source>
</evidence>
<dbReference type="GO" id="GO:0008483">
    <property type="term" value="F:transaminase activity"/>
    <property type="evidence" value="ECO:0007669"/>
    <property type="project" value="UniProtKB-KW"/>
</dbReference>
<dbReference type="InterPro" id="IPR050103">
    <property type="entry name" value="Class-III_PLP-dep_AT"/>
</dbReference>